<keyword evidence="2" id="KW-0808">Transferase</keyword>
<organism evidence="4 5">
    <name type="scientific">Sclerotinia nivalis mitovirus 2</name>
    <dbReference type="NCBI Taxonomy" id="1859166"/>
    <lineage>
        <taxon>Viruses</taxon>
        <taxon>Riboviria</taxon>
        <taxon>Orthornavirae</taxon>
        <taxon>Lenarviricota</taxon>
        <taxon>Howeltoviricetes</taxon>
        <taxon>Cryppavirales</taxon>
        <taxon>Mitoviridae</taxon>
        <taxon>Duamitovirus</taxon>
        <taxon>Duamitovirus scni2</taxon>
    </lineage>
</organism>
<keyword evidence="3" id="KW-0548">Nucleotidyltransferase</keyword>
<dbReference type="Proteomes" id="UP000831978">
    <property type="component" value="Segment"/>
</dbReference>
<evidence type="ECO:0000256" key="1">
    <source>
        <dbReference type="ARBA" id="ARBA00022484"/>
    </source>
</evidence>
<keyword evidence="1 4" id="KW-0696">RNA-directed RNA polymerase</keyword>
<dbReference type="InterPro" id="IPR008686">
    <property type="entry name" value="RNA_pol_mitovir"/>
</dbReference>
<reference evidence="4 5" key="1">
    <citation type="submission" date="2015-07" db="EMBL/GenBank/DDBJ databases">
        <title>Characterization of a victorivirus and two mitoviruses co-infecting Sclerotinia nivalis.</title>
        <authorList>
            <person name="Wu M."/>
            <person name="Li G."/>
        </authorList>
    </citation>
    <scope>NUCLEOTIDE SEQUENCE [LARGE SCALE GENOMIC DNA]</scope>
    <source>
        <strain evidence="4">SsSn-1.m2</strain>
    </source>
</reference>
<dbReference type="SUPFAM" id="SSF56672">
    <property type="entry name" value="DNA/RNA polymerases"/>
    <property type="match status" value="1"/>
</dbReference>
<proteinExistence type="predicted"/>
<dbReference type="InterPro" id="IPR043502">
    <property type="entry name" value="DNA/RNA_pol_sf"/>
</dbReference>
<name>A0ABM6C3Z1_9VIRU</name>
<evidence type="ECO:0000313" key="5">
    <source>
        <dbReference type="Proteomes" id="UP000831978"/>
    </source>
</evidence>
<dbReference type="Pfam" id="PF05919">
    <property type="entry name" value="Mitovir_RNA_pol"/>
    <property type="match status" value="1"/>
</dbReference>
<evidence type="ECO:0000256" key="3">
    <source>
        <dbReference type="ARBA" id="ARBA00022695"/>
    </source>
</evidence>
<protein>
    <submittedName>
        <fullName evidence="4">RNA-dependent RNA polymerase</fullName>
    </submittedName>
</protein>
<keyword evidence="5" id="KW-1185">Reference proteome</keyword>
<dbReference type="GeneID" id="80537544"/>
<dbReference type="EMBL" id="KT365896">
    <property type="protein sequence ID" value="ANJ77670.1"/>
    <property type="molecule type" value="Genomic_RNA"/>
</dbReference>
<dbReference type="PANTHER" id="PTHR34456:SF9">
    <property type="entry name" value="MITOVIRUS RNA-DEPENDENT RNA POLYMERASE"/>
    <property type="match status" value="1"/>
</dbReference>
<dbReference type="PANTHER" id="PTHR34456">
    <property type="entry name" value="MITOVIRUS RNA-DEPENDENT RNA POLYMERASE"/>
    <property type="match status" value="1"/>
</dbReference>
<accession>A0ABM6C3Z1</accession>
<evidence type="ECO:0000313" key="4">
    <source>
        <dbReference type="EMBL" id="ANJ77670.1"/>
    </source>
</evidence>
<dbReference type="GO" id="GO:0003968">
    <property type="term" value="F:RNA-directed RNA polymerase activity"/>
    <property type="evidence" value="ECO:0007669"/>
    <property type="project" value="UniProtKB-KW"/>
</dbReference>
<evidence type="ECO:0000256" key="2">
    <source>
        <dbReference type="ARBA" id="ARBA00022679"/>
    </source>
</evidence>
<sequence length="712" mass="81209">MMKYLKLTTYNYLDLNINQADRFSNGAFAALSLKLWYPYVRLLIWSLRLDKPSFMKFATRIESLWIHNGLIFTVKYLKECLRICQHFVSGNPVFVTTEMPISIVRGIPTIIPGSIRLQMHSRDLSVIRGVLSLLSVFRIMKIPSTLKLESITGPFTGLDSTLPKYELIKIKQVIPVFPQIKPIKLKLLRSAGPNCKVSMLGIWLDIKAWSQHSNFKVLIEFIQLFPNYIEFRDMLLQEAYNLRLSVPSKDLHLGKLAIKEEAAGKARVFAITDSITQSVMGPISDAIFKMLRQIPMDGTFNQSAPLDRLVQLSKDGAISEKDRVFYSYDLSAATDRLPINLQKDILSIYCGESFASKWSILMTDRDWYLTKEKRNLRYSVGQPMGALSSWAMLALTHHFVVGMAANRVGKLGFNHYALLGDDIVIADKSVADSYYMIMTEILGVQINLSKSLISSNSFEFAKRLVTLEGEVTPAGPANILLGLRSLNGIPSIILDMVNKGVQVSEESLESWMSTIPTVRKSQLEKVKWVVKGPFGFVPTAEGLASFLTMSSSLTPVRANQIIHAVRYTKFQWDLDMWQKVVKDNINYRISIEELYFPVGFQDYPLEFNSSPIKMEIIKRLSQDLRDLGGQRPTFRLIFEGPIIMFNYYRQGYASEIVNYIKYLIHQEPEFKIGGSDPFIPRNFEAFAFSSKFKGQKFFEQVREHLRANQLPM</sequence>
<dbReference type="RefSeq" id="YP_010799217.1">
    <property type="nucleotide sequence ID" value="NC_076588.1"/>
</dbReference>